<gene>
    <name evidence="2" type="ORF">CCHOA_06175</name>
</gene>
<dbReference type="Proteomes" id="UP000269019">
    <property type="component" value="Chromosome"/>
</dbReference>
<organism evidence="2 3">
    <name type="scientific">Corynebacterium choanae</name>
    <dbReference type="NCBI Taxonomy" id="1862358"/>
    <lineage>
        <taxon>Bacteria</taxon>
        <taxon>Bacillati</taxon>
        <taxon>Actinomycetota</taxon>
        <taxon>Actinomycetes</taxon>
        <taxon>Mycobacteriales</taxon>
        <taxon>Corynebacteriaceae</taxon>
        <taxon>Corynebacterium</taxon>
    </lineage>
</organism>
<proteinExistence type="predicted"/>
<feature type="region of interest" description="Disordered" evidence="1">
    <location>
        <begin position="1"/>
        <end position="25"/>
    </location>
</feature>
<accession>A0A3G6JBV6</accession>
<protein>
    <submittedName>
        <fullName evidence="2">Uncharacterized protein</fullName>
    </submittedName>
</protein>
<dbReference type="EMBL" id="CP033896">
    <property type="protein sequence ID" value="AZA13634.1"/>
    <property type="molecule type" value="Genomic_DNA"/>
</dbReference>
<sequence length="77" mass="8467">MALGVGLQQVQRNNAGEPDDDADNRHPVEVLFHHGRTGKIRLDATTEQARQAAALALVEQNEQGHQHSCDNQDNLES</sequence>
<evidence type="ECO:0000313" key="2">
    <source>
        <dbReference type="EMBL" id="AZA13634.1"/>
    </source>
</evidence>
<evidence type="ECO:0000256" key="1">
    <source>
        <dbReference type="SAM" id="MobiDB-lite"/>
    </source>
</evidence>
<dbReference type="KEGG" id="ccho:CCHOA_06175"/>
<evidence type="ECO:0000313" key="3">
    <source>
        <dbReference type="Proteomes" id="UP000269019"/>
    </source>
</evidence>
<keyword evidence="3" id="KW-1185">Reference proteome</keyword>
<dbReference type="AlphaFoldDB" id="A0A3G6JBV6"/>
<reference evidence="2 3" key="1">
    <citation type="submission" date="2018-11" db="EMBL/GenBank/DDBJ databases">
        <authorList>
            <person name="Kleinhagauer T."/>
            <person name="Glaeser S.P."/>
            <person name="Spergser J."/>
            <person name="Ruckert C."/>
            <person name="Kaempfer P."/>
            <person name="Busse H.-J."/>
        </authorList>
    </citation>
    <scope>NUCLEOTIDE SEQUENCE [LARGE SCALE GENOMIC DNA]</scope>
    <source>
        <strain evidence="2 3">200CH</strain>
    </source>
</reference>
<name>A0A3G6JBV6_9CORY</name>